<keyword evidence="1" id="KW-0472">Membrane</keyword>
<protein>
    <submittedName>
        <fullName evidence="2">Uncharacterized protein</fullName>
    </submittedName>
</protein>
<proteinExistence type="predicted"/>
<accession>A0ABQ4EXL4</accession>
<sequence>MTARGWGAEPSGAELWAYLRAAASGERHGPAGTVAALASLAGVPRLGWVHPPAWPKVSRLTAERGAGGTLLRGCRRAVFAGTGGWAFGLRAICEAVPGQSAIRVLDSLDPATVHRALSELDGRPDTAGFAVSASGRTRETRLLAATLALARQRTGGTAPAWLCERGGTLSVGGGRDQVALYHAPLSVPALLAARMLSGPHFDDAYRAFAGAARTIGEWAGEESARLPATGRPRVLFRLPPGAGPGLRLWTLQAARQGWGGKSERFRPWPEVAAEPAAGALVVDVAAGIAGLSRPAGPAGAVAAAMAACYAVAALVACVAVRHGLRFATHDAVAHYKRLLPATPTAADRPAGARAVAGTDELTGVLADWLARRPDLTAVHVVAYGAGPAAALGAELLTERLGRPVEVHEGSGWNHHSYQLVWHTRSIGVAVLLDPDRPVRIGDPALDGALAAQRHTLDAIAGATHRSLAPRSLLLHWRGAPEPVR</sequence>
<dbReference type="EMBL" id="BONX01000044">
    <property type="protein sequence ID" value="GIG99408.1"/>
    <property type="molecule type" value="Genomic_DNA"/>
</dbReference>
<dbReference type="Gene3D" id="3.40.50.10490">
    <property type="entry name" value="Glucose-6-phosphate isomerase like protein, domain 1"/>
    <property type="match status" value="1"/>
</dbReference>
<evidence type="ECO:0000256" key="1">
    <source>
        <dbReference type="SAM" id="Phobius"/>
    </source>
</evidence>
<feature type="transmembrane region" description="Helical" evidence="1">
    <location>
        <begin position="298"/>
        <end position="320"/>
    </location>
</feature>
<dbReference type="RefSeq" id="WP_203860770.1">
    <property type="nucleotide sequence ID" value="NZ_BAAAZQ010000012.1"/>
</dbReference>
<gene>
    <name evidence="2" type="ORF">Pma05_59810</name>
</gene>
<evidence type="ECO:0000313" key="3">
    <source>
        <dbReference type="Proteomes" id="UP000621500"/>
    </source>
</evidence>
<dbReference type="Proteomes" id="UP000621500">
    <property type="component" value="Unassembled WGS sequence"/>
</dbReference>
<name>A0ABQ4EXL4_9ACTN</name>
<reference evidence="2 3" key="1">
    <citation type="submission" date="2021-01" db="EMBL/GenBank/DDBJ databases">
        <title>Whole genome shotgun sequence of Plantactinospora mayteni NBRC 109088.</title>
        <authorList>
            <person name="Komaki H."/>
            <person name="Tamura T."/>
        </authorList>
    </citation>
    <scope>NUCLEOTIDE SEQUENCE [LARGE SCALE GENOMIC DNA]</scope>
    <source>
        <strain evidence="2 3">NBRC 109088</strain>
    </source>
</reference>
<dbReference type="SUPFAM" id="SSF53697">
    <property type="entry name" value="SIS domain"/>
    <property type="match status" value="1"/>
</dbReference>
<organism evidence="2 3">
    <name type="scientific">Plantactinospora mayteni</name>
    <dbReference type="NCBI Taxonomy" id="566021"/>
    <lineage>
        <taxon>Bacteria</taxon>
        <taxon>Bacillati</taxon>
        <taxon>Actinomycetota</taxon>
        <taxon>Actinomycetes</taxon>
        <taxon>Micromonosporales</taxon>
        <taxon>Micromonosporaceae</taxon>
        <taxon>Plantactinospora</taxon>
    </lineage>
</organism>
<comment type="caution">
    <text evidence="2">The sequence shown here is derived from an EMBL/GenBank/DDBJ whole genome shotgun (WGS) entry which is preliminary data.</text>
</comment>
<keyword evidence="1" id="KW-1133">Transmembrane helix</keyword>
<keyword evidence="1" id="KW-0812">Transmembrane</keyword>
<evidence type="ECO:0000313" key="2">
    <source>
        <dbReference type="EMBL" id="GIG99408.1"/>
    </source>
</evidence>
<keyword evidence="3" id="KW-1185">Reference proteome</keyword>
<dbReference type="InterPro" id="IPR046348">
    <property type="entry name" value="SIS_dom_sf"/>
</dbReference>